<name>A0A8D9FA42_9HEMI</name>
<dbReference type="PANTHER" id="PTHR47333">
    <property type="entry name" value="VON WILLEBRAND FACTOR C AND EGF DOMAIN-CONTAINING PROTEIN"/>
    <property type="match status" value="1"/>
</dbReference>
<feature type="region of interest" description="Disordered" evidence="9">
    <location>
        <begin position="329"/>
        <end position="362"/>
    </location>
</feature>
<dbReference type="InterPro" id="IPR009030">
    <property type="entry name" value="Growth_fac_rcpt_cys_sf"/>
</dbReference>
<comment type="subcellular location">
    <subcellularLocation>
        <location evidence="1">Secreted</location>
    </subcellularLocation>
</comment>
<keyword evidence="7" id="KW-0325">Glycoprotein</keyword>
<dbReference type="InterPro" id="IPR049883">
    <property type="entry name" value="NOTCH1_EGF-like"/>
</dbReference>
<evidence type="ECO:0000256" key="6">
    <source>
        <dbReference type="ARBA" id="ARBA00023157"/>
    </source>
</evidence>
<reference evidence="11" key="1">
    <citation type="submission" date="2021-05" db="EMBL/GenBank/DDBJ databases">
        <authorList>
            <person name="Alioto T."/>
            <person name="Alioto T."/>
            <person name="Gomez Garrido J."/>
        </authorList>
    </citation>
    <scope>NUCLEOTIDE SEQUENCE</scope>
</reference>
<protein>
    <submittedName>
        <fullName evidence="11">Fibrillin-1</fullName>
    </submittedName>
</protein>
<dbReference type="PROSITE" id="PS50026">
    <property type="entry name" value="EGF_3"/>
    <property type="match status" value="4"/>
</dbReference>
<dbReference type="InterPro" id="IPR000742">
    <property type="entry name" value="EGF"/>
</dbReference>
<evidence type="ECO:0000256" key="1">
    <source>
        <dbReference type="ARBA" id="ARBA00004613"/>
    </source>
</evidence>
<dbReference type="AlphaFoldDB" id="A0A8D9FA42"/>
<dbReference type="EMBL" id="HBUF01620531">
    <property type="protein sequence ID" value="CAG6780872.1"/>
    <property type="molecule type" value="Transcribed_RNA"/>
</dbReference>
<dbReference type="FunFam" id="2.10.25.10:FF:000005">
    <property type="entry name" value="Fibrillin 2"/>
    <property type="match status" value="1"/>
</dbReference>
<dbReference type="PROSITE" id="PS01186">
    <property type="entry name" value="EGF_2"/>
    <property type="match status" value="3"/>
</dbReference>
<dbReference type="FunFam" id="2.10.25.10:FF:000014">
    <property type="entry name" value="Latent-transforming growth factor beta-binding protein 3"/>
    <property type="match status" value="1"/>
</dbReference>
<keyword evidence="6" id="KW-1015">Disulfide bond</keyword>
<keyword evidence="2" id="KW-0964">Secreted</keyword>
<dbReference type="InterPro" id="IPR052080">
    <property type="entry name" value="vWF_C/EGF_Fibrillin"/>
</dbReference>
<dbReference type="PANTHER" id="PTHR47333:SF4">
    <property type="entry name" value="EGF-LIKE DOMAIN-CONTAINING PROTEIN"/>
    <property type="match status" value="1"/>
</dbReference>
<dbReference type="Pfam" id="PF12661">
    <property type="entry name" value="hEGF"/>
    <property type="match status" value="1"/>
</dbReference>
<feature type="domain" description="EGF-like" evidence="10">
    <location>
        <begin position="181"/>
        <end position="231"/>
    </location>
</feature>
<evidence type="ECO:0000256" key="3">
    <source>
        <dbReference type="ARBA" id="ARBA00022536"/>
    </source>
</evidence>
<dbReference type="EMBL" id="HBUF01620530">
    <property type="protein sequence ID" value="CAG6780870.1"/>
    <property type="molecule type" value="Transcribed_RNA"/>
</dbReference>
<dbReference type="SMART" id="SM00179">
    <property type="entry name" value="EGF_CA"/>
    <property type="match status" value="6"/>
</dbReference>
<comment type="caution">
    <text evidence="8">Lacks conserved residue(s) required for the propagation of feature annotation.</text>
</comment>
<evidence type="ECO:0000313" key="11">
    <source>
        <dbReference type="EMBL" id="CAG6780870.1"/>
    </source>
</evidence>
<dbReference type="InterPro" id="IPR013032">
    <property type="entry name" value="EGF-like_CS"/>
</dbReference>
<dbReference type="SMART" id="SM00181">
    <property type="entry name" value="EGF"/>
    <property type="match status" value="6"/>
</dbReference>
<accession>A0A8D9FA42</accession>
<evidence type="ECO:0000259" key="10">
    <source>
        <dbReference type="PROSITE" id="PS50026"/>
    </source>
</evidence>
<keyword evidence="5" id="KW-0677">Repeat</keyword>
<dbReference type="GO" id="GO:0005576">
    <property type="term" value="C:extracellular region"/>
    <property type="evidence" value="ECO:0007669"/>
    <property type="project" value="UniProtKB-SubCell"/>
</dbReference>
<evidence type="ECO:0000256" key="8">
    <source>
        <dbReference type="PROSITE-ProRule" id="PRU00076"/>
    </source>
</evidence>
<dbReference type="EMBL" id="HBUF01620529">
    <property type="protein sequence ID" value="CAG6780869.1"/>
    <property type="molecule type" value="Transcribed_RNA"/>
</dbReference>
<dbReference type="CDD" id="cd00054">
    <property type="entry name" value="EGF_CA"/>
    <property type="match status" value="4"/>
</dbReference>
<keyword evidence="4" id="KW-0732">Signal</keyword>
<dbReference type="Pfam" id="PF07645">
    <property type="entry name" value="EGF_CA"/>
    <property type="match status" value="4"/>
</dbReference>
<feature type="domain" description="EGF-like" evidence="10">
    <location>
        <begin position="13"/>
        <end position="49"/>
    </location>
</feature>
<feature type="compositionally biased region" description="Basic residues" evidence="9">
    <location>
        <begin position="337"/>
        <end position="356"/>
    </location>
</feature>
<dbReference type="PROSITE" id="PS00010">
    <property type="entry name" value="ASX_HYDROXYL"/>
    <property type="match status" value="5"/>
</dbReference>
<dbReference type="InterPro" id="IPR001881">
    <property type="entry name" value="EGF-like_Ca-bd_dom"/>
</dbReference>
<dbReference type="InterPro" id="IPR018097">
    <property type="entry name" value="EGF_Ca-bd_CS"/>
</dbReference>
<organism evidence="11">
    <name type="scientific">Cacopsylla melanoneura</name>
    <dbReference type="NCBI Taxonomy" id="428564"/>
    <lineage>
        <taxon>Eukaryota</taxon>
        <taxon>Metazoa</taxon>
        <taxon>Ecdysozoa</taxon>
        <taxon>Arthropoda</taxon>
        <taxon>Hexapoda</taxon>
        <taxon>Insecta</taxon>
        <taxon>Pterygota</taxon>
        <taxon>Neoptera</taxon>
        <taxon>Paraneoptera</taxon>
        <taxon>Hemiptera</taxon>
        <taxon>Sternorrhyncha</taxon>
        <taxon>Psylloidea</taxon>
        <taxon>Psyllidae</taxon>
        <taxon>Psyllinae</taxon>
        <taxon>Cacopsylla</taxon>
    </lineage>
</organism>
<evidence type="ECO:0000256" key="2">
    <source>
        <dbReference type="ARBA" id="ARBA00022525"/>
    </source>
</evidence>
<proteinExistence type="predicted"/>
<evidence type="ECO:0000256" key="4">
    <source>
        <dbReference type="ARBA" id="ARBA00022729"/>
    </source>
</evidence>
<dbReference type="FunFam" id="2.10.25.10:FF:000003">
    <property type="entry name" value="fibrillin-1 isoform X1"/>
    <property type="match status" value="1"/>
</dbReference>
<feature type="domain" description="EGF-like" evidence="10">
    <location>
        <begin position="55"/>
        <end position="93"/>
    </location>
</feature>
<evidence type="ECO:0000256" key="7">
    <source>
        <dbReference type="ARBA" id="ARBA00023180"/>
    </source>
</evidence>
<dbReference type="GO" id="GO:0005509">
    <property type="term" value="F:calcium ion binding"/>
    <property type="evidence" value="ECO:0007669"/>
    <property type="project" value="InterPro"/>
</dbReference>
<dbReference type="PROSITE" id="PS01187">
    <property type="entry name" value="EGF_CA"/>
    <property type="match status" value="1"/>
</dbReference>
<sequence>MLGKIHAEVMCKDVNECEQYPGICAHTCTNTEGSYSCGCHPGFELSYDGSGSCVDTDECTTGRHICQQICVNTVGSYSCACKPGYRQDGDHCRDIDECKEESTAGGLICPKPGTCINTMGSYRCLCPRGFKLDKTGQYCVDQDECKDDNKCREGCLNLVGGFKCSCPEGYVKHPFSNECIDDNECSRNPCGNTTSNGQNGSRGGKCFNTAGSYRCGCPDGFQFETGLQLCTKLSTSCLSSPCSFGCTPLGISGFSCACPSGYTRIGQGHCLATISTGVYPGFRNYEIPNLGAIPSYPIVDGGGEYYNDKIISTEGCFSCKINGRHRRTLNHTQGVGAKRKGKKLDRKGDKRKRRHGHGNEPRTSLRITLDQTKHRSQIIKLQPAIKNDFEYFIEKGNEANQFEMNKRHGVWRLHFRKRIKHPGVFYLIINSHLIQNTTREQHNESDARVQHSENDMDNMIEPKEEGNSVSMVTYENNVKEMFTDTEHNKTSGDNMNLVNGDMNPNHFSLEKPIRLHLKIHVVP</sequence>
<dbReference type="InterPro" id="IPR000152">
    <property type="entry name" value="EGF-type_Asp/Asn_hydroxyl_site"/>
</dbReference>
<dbReference type="SUPFAM" id="SSF57184">
    <property type="entry name" value="Growth factor receptor domain"/>
    <property type="match status" value="2"/>
</dbReference>
<evidence type="ECO:0000256" key="9">
    <source>
        <dbReference type="SAM" id="MobiDB-lite"/>
    </source>
</evidence>
<dbReference type="Gene3D" id="2.10.25.10">
    <property type="entry name" value="Laminin"/>
    <property type="match status" value="5"/>
</dbReference>
<feature type="domain" description="EGF-like" evidence="10">
    <location>
        <begin position="94"/>
        <end position="140"/>
    </location>
</feature>
<evidence type="ECO:0000256" key="5">
    <source>
        <dbReference type="ARBA" id="ARBA00022737"/>
    </source>
</evidence>
<keyword evidence="3 8" id="KW-0245">EGF-like domain</keyword>